<feature type="transmembrane region" description="Helical" evidence="10">
    <location>
        <begin position="199"/>
        <end position="217"/>
    </location>
</feature>
<dbReference type="InterPro" id="IPR022764">
    <property type="entry name" value="Peptidase_S54_rhomboid_dom"/>
</dbReference>
<dbReference type="Pfam" id="PF01428">
    <property type="entry name" value="zf-AN1"/>
    <property type="match status" value="1"/>
</dbReference>
<dbReference type="PANTHER" id="PTHR43731">
    <property type="entry name" value="RHOMBOID PROTEASE"/>
    <property type="match status" value="1"/>
</dbReference>
<keyword evidence="5" id="KW-0863">Zinc-finger</keyword>
<gene>
    <name evidence="12" type="ORF">DP107_01985</name>
</gene>
<dbReference type="SUPFAM" id="SSF144091">
    <property type="entry name" value="Rhomboid-like"/>
    <property type="match status" value="1"/>
</dbReference>
<feature type="transmembrane region" description="Helical" evidence="10">
    <location>
        <begin position="91"/>
        <end position="111"/>
    </location>
</feature>
<dbReference type="GO" id="GO:0016020">
    <property type="term" value="C:membrane"/>
    <property type="evidence" value="ECO:0007669"/>
    <property type="project" value="UniProtKB-SubCell"/>
</dbReference>
<keyword evidence="9 10" id="KW-0472">Membrane</keyword>
<organism evidence="12 13">
    <name type="scientific">Haloglomus irregulare</name>
    <dbReference type="NCBI Taxonomy" id="2234134"/>
    <lineage>
        <taxon>Archaea</taxon>
        <taxon>Methanobacteriati</taxon>
        <taxon>Methanobacteriota</taxon>
        <taxon>Stenosarchaea group</taxon>
        <taxon>Halobacteria</taxon>
        <taxon>Halobacteriales</taxon>
        <taxon>Natronomonadaceae</taxon>
        <taxon>Haloglomus</taxon>
    </lineage>
</organism>
<dbReference type="PANTHER" id="PTHR43731:SF14">
    <property type="entry name" value="PRESENILIN-ASSOCIATED RHOMBOID-LIKE PROTEIN, MITOCHONDRIAL"/>
    <property type="match status" value="1"/>
</dbReference>
<keyword evidence="13" id="KW-1185">Reference proteome</keyword>
<dbReference type="Proteomes" id="UP000319894">
    <property type="component" value="Unassembled WGS sequence"/>
</dbReference>
<proteinExistence type="inferred from homology"/>
<dbReference type="EMBL" id="QMDX01000001">
    <property type="protein sequence ID" value="TSD15979.1"/>
    <property type="molecule type" value="Genomic_DNA"/>
</dbReference>
<dbReference type="Gene3D" id="4.10.1110.10">
    <property type="entry name" value="AN1-like Zinc finger"/>
    <property type="match status" value="1"/>
</dbReference>
<keyword evidence="6" id="KW-0378">Hydrolase</keyword>
<evidence type="ECO:0000256" key="1">
    <source>
        <dbReference type="ARBA" id="ARBA00004141"/>
    </source>
</evidence>
<sequence length="306" mass="32457">MASCDVCGKHVDMPYRCNRCGGNYCSEHRLPENHSCTGLNDWNDPDGVFDSGFDDSVNDDTRGGGGGLSDRLSSATSTGGPLGYVRGNVSYTFLAIMFVVFILEFVVLFTLGRGAFRDIFVLTSDNPEYVWTWVTSVFSHSPSTFFHILGNGIVLYFFGPVVERRLGSKRFAALFLVTGMLAGLGQITFGLLIGDPVTGVLGASGAIMAILGVLTVLNPGLKVYLYFILPVPIWLLTFGYAGLSVFGALGTTNALSNVAHIAHLSGLVLGLAYGQYVKGEVRGPADELQLGGGMRRGGGGGGRGPF</sequence>
<comment type="similarity">
    <text evidence="2">Belongs to the peptidase S54 family.</text>
</comment>
<keyword evidence="4" id="KW-0479">Metal-binding</keyword>
<evidence type="ECO:0000256" key="2">
    <source>
        <dbReference type="ARBA" id="ARBA00009045"/>
    </source>
</evidence>
<dbReference type="AlphaFoldDB" id="A0A554NF08"/>
<evidence type="ECO:0000313" key="12">
    <source>
        <dbReference type="EMBL" id="TSD15979.1"/>
    </source>
</evidence>
<evidence type="ECO:0000256" key="7">
    <source>
        <dbReference type="ARBA" id="ARBA00022833"/>
    </source>
</evidence>
<keyword evidence="7" id="KW-0862">Zinc</keyword>
<comment type="caution">
    <text evidence="12">The sequence shown here is derived from an EMBL/GenBank/DDBJ whole genome shotgun (WGS) entry which is preliminary data.</text>
</comment>
<feature type="transmembrane region" description="Helical" evidence="10">
    <location>
        <begin position="131"/>
        <end position="159"/>
    </location>
</feature>
<keyword evidence="12" id="KW-0645">Protease</keyword>
<feature type="transmembrane region" description="Helical" evidence="10">
    <location>
        <begin position="224"/>
        <end position="248"/>
    </location>
</feature>
<keyword evidence="3 10" id="KW-0812">Transmembrane</keyword>
<evidence type="ECO:0000256" key="9">
    <source>
        <dbReference type="ARBA" id="ARBA00023136"/>
    </source>
</evidence>
<dbReference type="SMART" id="SM00154">
    <property type="entry name" value="ZnF_AN1"/>
    <property type="match status" value="1"/>
</dbReference>
<dbReference type="SUPFAM" id="SSF118310">
    <property type="entry name" value="AN1-like Zinc finger"/>
    <property type="match status" value="1"/>
</dbReference>
<dbReference type="GO" id="GO:0006508">
    <property type="term" value="P:proteolysis"/>
    <property type="evidence" value="ECO:0007669"/>
    <property type="project" value="UniProtKB-KW"/>
</dbReference>
<dbReference type="OrthoDB" id="26567at2157"/>
<dbReference type="GO" id="GO:0004252">
    <property type="term" value="F:serine-type endopeptidase activity"/>
    <property type="evidence" value="ECO:0007669"/>
    <property type="project" value="InterPro"/>
</dbReference>
<evidence type="ECO:0000259" key="11">
    <source>
        <dbReference type="PROSITE" id="PS51039"/>
    </source>
</evidence>
<dbReference type="RefSeq" id="WP_144260454.1">
    <property type="nucleotide sequence ID" value="NZ_QMDX01000001.1"/>
</dbReference>
<evidence type="ECO:0000256" key="10">
    <source>
        <dbReference type="SAM" id="Phobius"/>
    </source>
</evidence>
<reference evidence="12 13" key="1">
    <citation type="submission" date="2018-06" db="EMBL/GenBank/DDBJ databases">
        <title>Natronomonas sp. F16-60 a new haloarchaeon isolated from a solar saltern of Isla Cristina, Huelva, Spain.</title>
        <authorList>
            <person name="Duran-Viseras A."/>
            <person name="Sanchez-Porro C."/>
            <person name="Ventosa A."/>
        </authorList>
    </citation>
    <scope>NUCLEOTIDE SEQUENCE [LARGE SCALE GENOMIC DNA]</scope>
    <source>
        <strain evidence="12 13">F16-60</strain>
    </source>
</reference>
<dbReference type="GO" id="GO:0008270">
    <property type="term" value="F:zinc ion binding"/>
    <property type="evidence" value="ECO:0007669"/>
    <property type="project" value="UniProtKB-KW"/>
</dbReference>
<dbReference type="InterPro" id="IPR035896">
    <property type="entry name" value="AN1-like_Znf"/>
</dbReference>
<evidence type="ECO:0000313" key="13">
    <source>
        <dbReference type="Proteomes" id="UP000319894"/>
    </source>
</evidence>
<evidence type="ECO:0000256" key="3">
    <source>
        <dbReference type="ARBA" id="ARBA00022692"/>
    </source>
</evidence>
<dbReference type="InterPro" id="IPR050925">
    <property type="entry name" value="Rhomboid_protease_S54"/>
</dbReference>
<dbReference type="PROSITE" id="PS51039">
    <property type="entry name" value="ZF_AN1"/>
    <property type="match status" value="1"/>
</dbReference>
<keyword evidence="8 10" id="KW-1133">Transmembrane helix</keyword>
<comment type="subcellular location">
    <subcellularLocation>
        <location evidence="1">Membrane</location>
        <topology evidence="1">Multi-pass membrane protein</topology>
    </subcellularLocation>
</comment>
<name>A0A554NF08_9EURY</name>
<evidence type="ECO:0000256" key="6">
    <source>
        <dbReference type="ARBA" id="ARBA00022801"/>
    </source>
</evidence>
<evidence type="ECO:0000256" key="5">
    <source>
        <dbReference type="ARBA" id="ARBA00022771"/>
    </source>
</evidence>
<feature type="transmembrane region" description="Helical" evidence="10">
    <location>
        <begin position="171"/>
        <end position="193"/>
    </location>
</feature>
<dbReference type="Gene3D" id="1.20.1540.10">
    <property type="entry name" value="Rhomboid-like"/>
    <property type="match status" value="1"/>
</dbReference>
<protein>
    <submittedName>
        <fullName evidence="12">Rhomboid family intramembrane serine protease</fullName>
    </submittedName>
</protein>
<accession>A0A554NF08</accession>
<dbReference type="InterPro" id="IPR000058">
    <property type="entry name" value="Znf_AN1"/>
</dbReference>
<dbReference type="InParanoid" id="A0A554NF08"/>
<dbReference type="InterPro" id="IPR035952">
    <property type="entry name" value="Rhomboid-like_sf"/>
</dbReference>
<evidence type="ECO:0000256" key="8">
    <source>
        <dbReference type="ARBA" id="ARBA00022989"/>
    </source>
</evidence>
<dbReference type="Pfam" id="PF01694">
    <property type="entry name" value="Rhomboid"/>
    <property type="match status" value="1"/>
</dbReference>
<feature type="domain" description="AN1-type" evidence="11">
    <location>
        <begin position="1"/>
        <end position="44"/>
    </location>
</feature>
<evidence type="ECO:0000256" key="4">
    <source>
        <dbReference type="ARBA" id="ARBA00022723"/>
    </source>
</evidence>